<dbReference type="CDD" id="cd08472">
    <property type="entry name" value="PBP2_CrgA_like_3"/>
    <property type="match status" value="1"/>
</dbReference>
<evidence type="ECO:0000313" key="6">
    <source>
        <dbReference type="EMBL" id="MBB3103377.1"/>
    </source>
</evidence>
<dbReference type="InterPro" id="IPR005119">
    <property type="entry name" value="LysR_subst-bd"/>
</dbReference>
<sequence length="297" mass="32692">MDRLFAMRVFTRIIELQGFARAGESLQLSPATVTTLIKQLEAHLGVQLLQRTTRQVTPTRDGMAYYERCVRLLADLDETEAFFSQTRKNPQGKLRVDLPGSISRLLVMPSLPQFCERYPGIELIISSNDRPIDLIREGVDCVLRAGAVLDESLVARPLTKLAQVTCASPGYLEKHGIPRTIGQLEGHCAVNYISGATGRQFPLEFQVDAERVIRELPGQVSVNGASAYVAACEAGLGLIQAPLYVSAQLAEGRLCEVLPACRPPPLPLSAAYPPHRQLSSRVRVFVDWLAELFGRQA</sequence>
<evidence type="ECO:0000256" key="3">
    <source>
        <dbReference type="ARBA" id="ARBA00023125"/>
    </source>
</evidence>
<comment type="similarity">
    <text evidence="1">Belongs to the LysR transcriptional regulatory family.</text>
</comment>
<dbReference type="InterPro" id="IPR000847">
    <property type="entry name" value="LysR_HTH_N"/>
</dbReference>
<dbReference type="PROSITE" id="PS50931">
    <property type="entry name" value="HTH_LYSR"/>
    <property type="match status" value="1"/>
</dbReference>
<dbReference type="Gene3D" id="1.10.10.10">
    <property type="entry name" value="Winged helix-like DNA-binding domain superfamily/Winged helix DNA-binding domain"/>
    <property type="match status" value="1"/>
</dbReference>
<evidence type="ECO:0000256" key="1">
    <source>
        <dbReference type="ARBA" id="ARBA00009437"/>
    </source>
</evidence>
<dbReference type="GO" id="GO:0043565">
    <property type="term" value="F:sequence-specific DNA binding"/>
    <property type="evidence" value="ECO:0007669"/>
    <property type="project" value="TreeGrafter"/>
</dbReference>
<dbReference type="SUPFAM" id="SSF53850">
    <property type="entry name" value="Periplasmic binding protein-like II"/>
    <property type="match status" value="1"/>
</dbReference>
<dbReference type="Pfam" id="PF00126">
    <property type="entry name" value="HTH_1"/>
    <property type="match status" value="1"/>
</dbReference>
<evidence type="ECO:0000259" key="5">
    <source>
        <dbReference type="PROSITE" id="PS50931"/>
    </source>
</evidence>
<dbReference type="Proteomes" id="UP000549250">
    <property type="component" value="Unassembled WGS sequence"/>
</dbReference>
<keyword evidence="3 6" id="KW-0238">DNA-binding</keyword>
<comment type="caution">
    <text evidence="6">The sequence shown here is derived from an EMBL/GenBank/DDBJ whole genome shotgun (WGS) entry which is preliminary data.</text>
</comment>
<reference evidence="6 7" key="1">
    <citation type="submission" date="2020-08" db="EMBL/GenBank/DDBJ databases">
        <title>Genomic Encyclopedia of Type Strains, Phase III (KMG-III): the genomes of soil and plant-associated and newly described type strains.</title>
        <authorList>
            <person name="Whitman W."/>
        </authorList>
    </citation>
    <scope>NUCLEOTIDE SEQUENCE [LARGE SCALE GENOMIC DNA]</scope>
    <source>
        <strain evidence="6 7">CECT 4462</strain>
    </source>
</reference>
<dbReference type="PANTHER" id="PTHR30537">
    <property type="entry name" value="HTH-TYPE TRANSCRIPTIONAL REGULATOR"/>
    <property type="match status" value="1"/>
</dbReference>
<protein>
    <submittedName>
        <fullName evidence="6">DNA-binding transcriptional LysR family regulator</fullName>
    </submittedName>
</protein>
<gene>
    <name evidence="6" type="ORF">FHR87_001772</name>
</gene>
<keyword evidence="2" id="KW-0805">Transcription regulation</keyword>
<dbReference type="SUPFAM" id="SSF46785">
    <property type="entry name" value="Winged helix' DNA-binding domain"/>
    <property type="match status" value="1"/>
</dbReference>
<evidence type="ECO:0000256" key="2">
    <source>
        <dbReference type="ARBA" id="ARBA00023015"/>
    </source>
</evidence>
<keyword evidence="7" id="KW-1185">Reference proteome</keyword>
<dbReference type="EMBL" id="JACHXI010000006">
    <property type="protein sequence ID" value="MBB3103377.1"/>
    <property type="molecule type" value="Genomic_DNA"/>
</dbReference>
<dbReference type="InterPro" id="IPR058163">
    <property type="entry name" value="LysR-type_TF_proteobact-type"/>
</dbReference>
<evidence type="ECO:0000256" key="4">
    <source>
        <dbReference type="ARBA" id="ARBA00023163"/>
    </source>
</evidence>
<name>A0A839T1D1_AZOMA</name>
<proteinExistence type="inferred from homology"/>
<dbReference type="Pfam" id="PF03466">
    <property type="entry name" value="LysR_substrate"/>
    <property type="match status" value="1"/>
</dbReference>
<dbReference type="InterPro" id="IPR036388">
    <property type="entry name" value="WH-like_DNA-bd_sf"/>
</dbReference>
<dbReference type="InterPro" id="IPR036390">
    <property type="entry name" value="WH_DNA-bd_sf"/>
</dbReference>
<dbReference type="AlphaFoldDB" id="A0A839T1D1"/>
<organism evidence="6 7">
    <name type="scientific">Azomonas macrocytogenes</name>
    <name type="common">Azotobacter macrocytogenes</name>
    <dbReference type="NCBI Taxonomy" id="69962"/>
    <lineage>
        <taxon>Bacteria</taxon>
        <taxon>Pseudomonadati</taxon>
        <taxon>Pseudomonadota</taxon>
        <taxon>Gammaproteobacteria</taxon>
        <taxon>Pseudomonadales</taxon>
        <taxon>Pseudomonadaceae</taxon>
        <taxon>Azomonas</taxon>
    </lineage>
</organism>
<feature type="domain" description="HTH lysR-type" evidence="5">
    <location>
        <begin position="1"/>
        <end position="59"/>
    </location>
</feature>
<dbReference type="FunFam" id="1.10.10.10:FF:000001">
    <property type="entry name" value="LysR family transcriptional regulator"/>
    <property type="match status" value="1"/>
</dbReference>
<keyword evidence="4" id="KW-0804">Transcription</keyword>
<dbReference type="PANTHER" id="PTHR30537:SF72">
    <property type="entry name" value="LYSR FAMILY TRANSCRIPTIONAL REGULATOR"/>
    <property type="match status" value="1"/>
</dbReference>
<evidence type="ECO:0000313" key="7">
    <source>
        <dbReference type="Proteomes" id="UP000549250"/>
    </source>
</evidence>
<accession>A0A839T1D1</accession>
<dbReference type="GO" id="GO:0003700">
    <property type="term" value="F:DNA-binding transcription factor activity"/>
    <property type="evidence" value="ECO:0007669"/>
    <property type="project" value="InterPro"/>
</dbReference>
<dbReference type="GO" id="GO:0006351">
    <property type="term" value="P:DNA-templated transcription"/>
    <property type="evidence" value="ECO:0007669"/>
    <property type="project" value="TreeGrafter"/>
</dbReference>
<dbReference type="RefSeq" id="WP_183166307.1">
    <property type="nucleotide sequence ID" value="NZ_JACHXI010000006.1"/>
</dbReference>
<dbReference type="Gene3D" id="3.40.190.10">
    <property type="entry name" value="Periplasmic binding protein-like II"/>
    <property type="match status" value="2"/>
</dbReference>